<dbReference type="STRING" id="537013.CLOSTMETH_00120"/>
<evidence type="ECO:0000256" key="3">
    <source>
        <dbReference type="SAM" id="SignalP"/>
    </source>
</evidence>
<dbReference type="HOGENOM" id="CLU_003772_0_1_9"/>
<comment type="caution">
    <text evidence="4">The sequence shown here is derived from an EMBL/GenBank/DDBJ whole genome shotgun (WGS) entry which is preliminary data.</text>
</comment>
<keyword evidence="3" id="KW-0732">Signal</keyword>
<dbReference type="NCBIfam" id="TIGR01167">
    <property type="entry name" value="LPXTG_anchor"/>
    <property type="match status" value="1"/>
</dbReference>
<dbReference type="PANTHER" id="PTHR36848:SF2">
    <property type="entry name" value="SECRETED PROTEIN"/>
    <property type="match status" value="1"/>
</dbReference>
<sequence length="1122" mass="122265">MKKERLKRLAAGLLCLCMAGSIAGTQLVTAATSAPVTHSLTMGVNQQTGAMFRWWVPAALPMKADRDTVRAEVEDIAAKGFAGIEISVLMGEAVYDESDLGEYGWGSDAWIDMLCMLCEIAEEHNLKVDVTATCSWPISLPEQYAFTDYDASEKNLFEGDTAKISGATEQDPTLYSDKKENYNHADQTVSRKLQAVTAAKVVSDSAPVHKGEDQFYVWGSANIPGRTDGSENALVDEASLLALEEGTDYTYDEETGSVTINWRPEDGSEYTVFTYWMGFSGATSKTGMSETAYYTDYMSKDGANAYIAFWEEKLLSNERLSGLIDKVGMSIFEDSLEFGSYFGADNLEWSATFLEEFEQRAGYDLTPYLPLLNGQSMGGSTNVEYYDYEFGVYNEETGEYEYDDAAERIRKDLAQVITELFDENHIAVIQDWAHQNNMTYRMQAYSFDFDTAYLSSIVDYPDVETVGFFDMDKRVYTHGYDKSRIVSAGAHMGGKNIISSECGAVNARSYRLTWPELFEYTQLQYALGANRMIFHGYSHTSGEAKYWPGNATFGTNGLGDNWGSRNPGWDYDSEVADYLARTQEILQAGTAKVDVAVYNDNYGTYAPIWEDQSMSNAGYSYDFVSENLFALDSAVCKDGKLDPDGTGYTALVFNNQTYMTVDTANKVLDFLNNGLKVFVIGEFPSKVTGFHNWEEEQAKLAPIVEQIMAHKNTTTVASEAALPEAMKNQGVQPAAAAGEPCELVTAHRTIDGGDFYYIYNDGTEAVSEEITLEGSGNVYLINLWSGEVTQAADYTVNSGSITRSFEIEANEAVMVAVTNGSIPNVAESGTAVKAEETAIPSNGTTQVNSDGVVELKASANGSYQVVLGNGDTKELTVSNLPEALSLDSGWNLTVERWEDETETETKNDTRKTDIEVGTLDELVPWSEIPALGKEVAGIGHYTKTVTLPENWDNADGAVLTFDQLACRVAQVVVNGTTLCLDQVTASVDISGLLKPGENTIEVNVASCLGNQLIAYGTITDTWAAKAEYEDYGMIGGVSLTPYRYEEVAKLDSAQGGDTSSDSSSDVSSDPSSESSDIQSSSSDTSSKTDTPKTGSEPLAFGAAILLALAGSALVIGKKNKKH</sequence>
<feature type="chain" id="PRO_5039618823" evidence="3">
    <location>
        <begin position="24"/>
        <end position="1122"/>
    </location>
</feature>
<dbReference type="EMBL" id="ACEC01000006">
    <property type="protein sequence ID" value="EEG32224.1"/>
    <property type="molecule type" value="Genomic_DNA"/>
</dbReference>
<evidence type="ECO:0000256" key="2">
    <source>
        <dbReference type="SAM" id="Phobius"/>
    </source>
</evidence>
<name>C0E8H5_9FIRM</name>
<evidence type="ECO:0000256" key="1">
    <source>
        <dbReference type="SAM" id="MobiDB-lite"/>
    </source>
</evidence>
<keyword evidence="2" id="KW-0812">Transmembrane</keyword>
<keyword evidence="5" id="KW-1185">Reference proteome</keyword>
<dbReference type="InterPro" id="IPR053161">
    <property type="entry name" value="Ulvan_degrading_GH"/>
</dbReference>
<proteinExistence type="predicted"/>
<evidence type="ECO:0000313" key="5">
    <source>
        <dbReference type="Proteomes" id="UP000003340"/>
    </source>
</evidence>
<accession>C0E8H5</accession>
<protein>
    <submittedName>
        <fullName evidence="4">LPXTG-motif cell wall anchor domain protein</fullName>
    </submittedName>
</protein>
<dbReference type="SUPFAM" id="SSF49785">
    <property type="entry name" value="Galactose-binding domain-like"/>
    <property type="match status" value="1"/>
</dbReference>
<dbReference type="eggNOG" id="COG3250">
    <property type="taxonomic scope" value="Bacteria"/>
</dbReference>
<dbReference type="Pfam" id="PF17132">
    <property type="entry name" value="Glyco_hydro_106"/>
    <property type="match status" value="2"/>
</dbReference>
<keyword evidence="2" id="KW-1133">Transmembrane helix</keyword>
<dbReference type="Proteomes" id="UP000003340">
    <property type="component" value="Unassembled WGS sequence"/>
</dbReference>
<gene>
    <name evidence="4" type="ORF">CLOSTMETH_00120</name>
</gene>
<reference evidence="4 5" key="2">
    <citation type="submission" date="2009-02" db="EMBL/GenBank/DDBJ databases">
        <title>Draft genome sequence of Clostridium methylpentosum (DSM 5476).</title>
        <authorList>
            <person name="Sudarsanam P."/>
            <person name="Ley R."/>
            <person name="Guruge J."/>
            <person name="Turnbaugh P.J."/>
            <person name="Mahowald M."/>
            <person name="Liep D."/>
            <person name="Gordon J."/>
        </authorList>
    </citation>
    <scope>NUCLEOTIDE SEQUENCE [LARGE SCALE GENOMIC DNA]</scope>
    <source>
        <strain evidence="4 5">DSM 5476</strain>
    </source>
</reference>
<reference evidence="4 5" key="1">
    <citation type="submission" date="2009-01" db="EMBL/GenBank/DDBJ databases">
        <authorList>
            <person name="Fulton L."/>
            <person name="Clifton S."/>
            <person name="Fulton B."/>
            <person name="Xu J."/>
            <person name="Minx P."/>
            <person name="Pepin K.H."/>
            <person name="Johnson M."/>
            <person name="Bhonagiri V."/>
            <person name="Nash W.E."/>
            <person name="Mardis E.R."/>
            <person name="Wilson R.K."/>
        </authorList>
    </citation>
    <scope>NUCLEOTIDE SEQUENCE [LARGE SCALE GENOMIC DNA]</scope>
    <source>
        <strain evidence="4 5">DSM 5476</strain>
    </source>
</reference>
<feature type="signal peptide" evidence="3">
    <location>
        <begin position="1"/>
        <end position="23"/>
    </location>
</feature>
<dbReference type="InterPro" id="IPR008979">
    <property type="entry name" value="Galactose-bd-like_sf"/>
</dbReference>
<dbReference type="Gene3D" id="2.60.120.260">
    <property type="entry name" value="Galactose-binding domain-like"/>
    <property type="match status" value="1"/>
</dbReference>
<feature type="transmembrane region" description="Helical" evidence="2">
    <location>
        <begin position="1098"/>
        <end position="1116"/>
    </location>
</feature>
<dbReference type="AlphaFoldDB" id="C0E8H5"/>
<keyword evidence="2" id="KW-0472">Membrane</keyword>
<organism evidence="4 5">
    <name type="scientific">[Clostridium] methylpentosum DSM 5476</name>
    <dbReference type="NCBI Taxonomy" id="537013"/>
    <lineage>
        <taxon>Bacteria</taxon>
        <taxon>Bacillati</taxon>
        <taxon>Bacillota</taxon>
        <taxon>Clostridia</taxon>
        <taxon>Eubacteriales</taxon>
        <taxon>Oscillospiraceae</taxon>
        <taxon>Oscillospiraceae incertae sedis</taxon>
    </lineage>
</organism>
<evidence type="ECO:0000313" key="4">
    <source>
        <dbReference type="EMBL" id="EEG32224.1"/>
    </source>
</evidence>
<feature type="compositionally biased region" description="Low complexity" evidence="1">
    <location>
        <begin position="1057"/>
        <end position="1088"/>
    </location>
</feature>
<feature type="region of interest" description="Disordered" evidence="1">
    <location>
        <begin position="1051"/>
        <end position="1094"/>
    </location>
</feature>
<dbReference type="PANTHER" id="PTHR36848">
    <property type="entry name" value="DNA-BINDING PROTEIN (PUTATIVE SECRETED PROTEIN)-RELATED"/>
    <property type="match status" value="1"/>
</dbReference>